<keyword evidence="2" id="KW-0805">Transcription regulation</keyword>
<evidence type="ECO:0000256" key="6">
    <source>
        <dbReference type="SAM" id="MobiDB-lite"/>
    </source>
</evidence>
<keyword evidence="3" id="KW-0238">DNA-binding</keyword>
<dbReference type="InterPro" id="IPR018062">
    <property type="entry name" value="HTH_AraC-typ_CS"/>
</dbReference>
<dbReference type="InterPro" id="IPR020449">
    <property type="entry name" value="Tscrpt_reg_AraC-type_HTH"/>
</dbReference>
<reference evidence="9" key="1">
    <citation type="submission" date="2022-08" db="EMBL/GenBank/DDBJ databases">
        <title>Genomic Encyclopedia of Type Strains, Phase V (KMG-V): Genome sequencing to study the core and pangenomes of soil and plant-associated prokaryotes.</title>
        <authorList>
            <person name="Whitman W."/>
        </authorList>
    </citation>
    <scope>NUCLEOTIDE SEQUENCE</scope>
    <source>
        <strain evidence="9">SP2016B</strain>
    </source>
</reference>
<evidence type="ECO:0000256" key="3">
    <source>
        <dbReference type="ARBA" id="ARBA00023125"/>
    </source>
</evidence>
<dbReference type="SMART" id="SM00448">
    <property type="entry name" value="REC"/>
    <property type="match status" value="1"/>
</dbReference>
<dbReference type="PANTHER" id="PTHR43547">
    <property type="entry name" value="TWO-COMPONENT HISTIDINE KINASE"/>
    <property type="match status" value="1"/>
</dbReference>
<dbReference type="InterPro" id="IPR009057">
    <property type="entry name" value="Homeodomain-like_sf"/>
</dbReference>
<evidence type="ECO:0000256" key="4">
    <source>
        <dbReference type="ARBA" id="ARBA00023163"/>
    </source>
</evidence>
<name>A0A9X2U3V3_9BACT</name>
<dbReference type="Gene3D" id="3.40.50.2300">
    <property type="match status" value="1"/>
</dbReference>
<evidence type="ECO:0000256" key="5">
    <source>
        <dbReference type="PROSITE-ProRule" id="PRU00169"/>
    </source>
</evidence>
<dbReference type="InterPro" id="IPR011006">
    <property type="entry name" value="CheY-like_superfamily"/>
</dbReference>
<dbReference type="SUPFAM" id="SSF52172">
    <property type="entry name" value="CheY-like"/>
    <property type="match status" value="1"/>
</dbReference>
<dbReference type="PRINTS" id="PR00032">
    <property type="entry name" value="HTHARAC"/>
</dbReference>
<feature type="region of interest" description="Disordered" evidence="6">
    <location>
        <begin position="254"/>
        <end position="285"/>
    </location>
</feature>
<proteinExistence type="predicted"/>
<evidence type="ECO:0000256" key="2">
    <source>
        <dbReference type="ARBA" id="ARBA00023015"/>
    </source>
</evidence>
<organism evidence="9 10">
    <name type="scientific">Salinibacter ruber</name>
    <dbReference type="NCBI Taxonomy" id="146919"/>
    <lineage>
        <taxon>Bacteria</taxon>
        <taxon>Pseudomonadati</taxon>
        <taxon>Rhodothermota</taxon>
        <taxon>Rhodothermia</taxon>
        <taxon>Rhodothermales</taxon>
        <taxon>Salinibacteraceae</taxon>
        <taxon>Salinibacter</taxon>
    </lineage>
</organism>
<comment type="caution">
    <text evidence="9">The sequence shown here is derived from an EMBL/GenBank/DDBJ whole genome shotgun (WGS) entry which is preliminary data.</text>
</comment>
<dbReference type="Gene3D" id="3.30.565.10">
    <property type="entry name" value="Histidine kinase-like ATPase, C-terminal domain"/>
    <property type="match status" value="1"/>
</dbReference>
<gene>
    <name evidence="9" type="ORF">GGP82_002943</name>
</gene>
<dbReference type="InterPro" id="IPR001789">
    <property type="entry name" value="Sig_transdc_resp-reg_receiver"/>
</dbReference>
<dbReference type="PANTHER" id="PTHR43547:SF2">
    <property type="entry name" value="HYBRID SIGNAL TRANSDUCTION HISTIDINE KINASE C"/>
    <property type="match status" value="1"/>
</dbReference>
<dbReference type="PROSITE" id="PS50110">
    <property type="entry name" value="RESPONSE_REGULATORY"/>
    <property type="match status" value="1"/>
</dbReference>
<dbReference type="Gene3D" id="1.10.10.60">
    <property type="entry name" value="Homeodomain-like"/>
    <property type="match status" value="1"/>
</dbReference>
<feature type="modified residue" description="4-aspartylphosphate" evidence="5">
    <location>
        <position position="176"/>
    </location>
</feature>
<protein>
    <submittedName>
        <fullName evidence="9">CheY-like chemotaxis protein</fullName>
    </submittedName>
</protein>
<dbReference type="AlphaFoldDB" id="A0A9X2U3V3"/>
<evidence type="ECO:0000313" key="10">
    <source>
        <dbReference type="Proteomes" id="UP001155034"/>
    </source>
</evidence>
<evidence type="ECO:0000256" key="1">
    <source>
        <dbReference type="ARBA" id="ARBA00022553"/>
    </source>
</evidence>
<dbReference type="RefSeq" id="WP_259084078.1">
    <property type="nucleotide sequence ID" value="NZ_JANTYZ010000012.1"/>
</dbReference>
<dbReference type="SUPFAM" id="SSF46689">
    <property type="entry name" value="Homeodomain-like"/>
    <property type="match status" value="1"/>
</dbReference>
<dbReference type="EMBL" id="JANTYZ010000012">
    <property type="protein sequence ID" value="MCS3866369.1"/>
    <property type="molecule type" value="Genomic_DNA"/>
</dbReference>
<dbReference type="CDD" id="cd17574">
    <property type="entry name" value="REC_OmpR"/>
    <property type="match status" value="1"/>
</dbReference>
<keyword evidence="4" id="KW-0804">Transcription</keyword>
<dbReference type="PROSITE" id="PS01124">
    <property type="entry name" value="HTH_ARAC_FAMILY_2"/>
    <property type="match status" value="1"/>
</dbReference>
<dbReference type="GO" id="GO:0003700">
    <property type="term" value="F:DNA-binding transcription factor activity"/>
    <property type="evidence" value="ECO:0007669"/>
    <property type="project" value="InterPro"/>
</dbReference>
<keyword evidence="1 5" id="KW-0597">Phosphoprotein</keyword>
<dbReference type="GO" id="GO:0000155">
    <property type="term" value="F:phosphorelay sensor kinase activity"/>
    <property type="evidence" value="ECO:0007669"/>
    <property type="project" value="TreeGrafter"/>
</dbReference>
<dbReference type="InterPro" id="IPR036890">
    <property type="entry name" value="HATPase_C_sf"/>
</dbReference>
<dbReference type="GO" id="GO:0043565">
    <property type="term" value="F:sequence-specific DNA binding"/>
    <property type="evidence" value="ECO:0007669"/>
    <property type="project" value="InterPro"/>
</dbReference>
<dbReference type="SMART" id="SM00342">
    <property type="entry name" value="HTH_ARAC"/>
    <property type="match status" value="1"/>
</dbReference>
<dbReference type="InterPro" id="IPR018060">
    <property type="entry name" value="HTH_AraC"/>
</dbReference>
<dbReference type="Pfam" id="PF12833">
    <property type="entry name" value="HTH_18"/>
    <property type="match status" value="1"/>
</dbReference>
<accession>A0A9X2U3V3</accession>
<evidence type="ECO:0000259" key="7">
    <source>
        <dbReference type="PROSITE" id="PS01124"/>
    </source>
</evidence>
<dbReference type="SUPFAM" id="SSF55874">
    <property type="entry name" value="ATPase domain of HSP90 chaperone/DNA topoisomerase II/histidine kinase"/>
    <property type="match status" value="1"/>
</dbReference>
<evidence type="ECO:0000313" key="9">
    <source>
        <dbReference type="EMBL" id="MCS3866369.1"/>
    </source>
</evidence>
<dbReference type="PROSITE" id="PS00041">
    <property type="entry name" value="HTH_ARAC_FAMILY_1"/>
    <property type="match status" value="1"/>
</dbReference>
<feature type="domain" description="HTH araC/xylS-type" evidence="7">
    <location>
        <begin position="292"/>
        <end position="392"/>
    </location>
</feature>
<dbReference type="Pfam" id="PF00072">
    <property type="entry name" value="Response_reg"/>
    <property type="match status" value="1"/>
</dbReference>
<feature type="domain" description="Response regulatory" evidence="8">
    <location>
        <begin position="128"/>
        <end position="243"/>
    </location>
</feature>
<dbReference type="Proteomes" id="UP001155034">
    <property type="component" value="Unassembled WGS sequence"/>
</dbReference>
<sequence>MSLTPTDGHLPSVVVQGVRSFEGLAERRNVHLHFESTLDDPVARFDETKMETMLANLLSSAFQAAGEDGTIQVIVRPCAAPPSAEPETDGLELVVEHTGTQGHPPAEDDLWGTRDEPSFRAPDDDRTTVLVIDDNSVVCTLVRTHLEPEYRVEEAHDGAEGYTLARTLLPDLVISDVMMPEVDGFELCRKIKQDPDIDHVPVVFLTARADLEDKVEGLDVGADAYLTKPFEPEALIARIENLIATRRTLRESFRDAGTAGGKSRHSSDEAGNGAEKGKEALPPTAEAAPLRDRIEEAIAERLTDPDFGVSELATATALSASQLRRRMKAMYDRTPVQLIRHRRLEAGARLLQERADVTIGEVAYAVGFNSQSYFSRSFREAFGVPPSQYRGEGAAA</sequence>
<evidence type="ECO:0000259" key="8">
    <source>
        <dbReference type="PROSITE" id="PS50110"/>
    </source>
</evidence>